<accession>A0ABS5S0V4</accession>
<organism evidence="2 3">
    <name type="scientific">Aequorivita echinoideorum</name>
    <dbReference type="NCBI Taxonomy" id="1549647"/>
    <lineage>
        <taxon>Bacteria</taxon>
        <taxon>Pseudomonadati</taxon>
        <taxon>Bacteroidota</taxon>
        <taxon>Flavobacteriia</taxon>
        <taxon>Flavobacteriales</taxon>
        <taxon>Flavobacteriaceae</taxon>
        <taxon>Aequorivita</taxon>
    </lineage>
</organism>
<sequence length="205" mass="24017">MKNINPTLNAIAHHYKRWDLLLFTFLTSLAVVFGQTTIFYIIYFFWWNELIRIFATIFRTLKDKNQSQNKTSVEIFGPLFMMGIYFVFIVVFFGFIANWGNEELTMVNLGILFFQNWFFNINLMIVALEEFFLFDKALNNSVIGPFTPSMLVLHISIILGGILMFFVVKTFPDSFGPQNLWGSLLIISPFLLLKFLMHRFLQSIT</sequence>
<dbReference type="RefSeq" id="WP_214111693.1">
    <property type="nucleotide sequence ID" value="NZ_JAHCTB010000001.1"/>
</dbReference>
<keyword evidence="1" id="KW-0812">Transmembrane</keyword>
<evidence type="ECO:0008006" key="4">
    <source>
        <dbReference type="Google" id="ProtNLM"/>
    </source>
</evidence>
<gene>
    <name evidence="2" type="ORF">KIV10_01365</name>
</gene>
<feature type="transmembrane region" description="Helical" evidence="1">
    <location>
        <begin position="180"/>
        <end position="197"/>
    </location>
</feature>
<comment type="caution">
    <text evidence="2">The sequence shown here is derived from an EMBL/GenBank/DDBJ whole genome shotgun (WGS) entry which is preliminary data.</text>
</comment>
<evidence type="ECO:0000313" key="3">
    <source>
        <dbReference type="Proteomes" id="UP001297092"/>
    </source>
</evidence>
<keyword evidence="1" id="KW-1133">Transmembrane helix</keyword>
<feature type="transmembrane region" description="Helical" evidence="1">
    <location>
        <begin position="75"/>
        <end position="97"/>
    </location>
</feature>
<feature type="transmembrane region" description="Helical" evidence="1">
    <location>
        <begin position="146"/>
        <end position="168"/>
    </location>
</feature>
<keyword evidence="3" id="KW-1185">Reference proteome</keyword>
<name>A0ABS5S0V4_9FLAO</name>
<evidence type="ECO:0000313" key="2">
    <source>
        <dbReference type="EMBL" id="MBT0606819.1"/>
    </source>
</evidence>
<protein>
    <recommendedName>
        <fullName evidence="4">CAAX protease self-immunity</fullName>
    </recommendedName>
</protein>
<keyword evidence="1" id="KW-0472">Membrane</keyword>
<feature type="transmembrane region" description="Helical" evidence="1">
    <location>
        <begin position="20"/>
        <end position="46"/>
    </location>
</feature>
<proteinExistence type="predicted"/>
<dbReference type="EMBL" id="JAHCTB010000001">
    <property type="protein sequence ID" value="MBT0606819.1"/>
    <property type="molecule type" value="Genomic_DNA"/>
</dbReference>
<dbReference type="Proteomes" id="UP001297092">
    <property type="component" value="Unassembled WGS sequence"/>
</dbReference>
<reference evidence="2 3" key="1">
    <citation type="submission" date="2021-05" db="EMBL/GenBank/DDBJ databases">
        <title>Aequorivita echinoideorum JCM 30378 genome.</title>
        <authorList>
            <person name="Zhang H."/>
            <person name="Li C."/>
        </authorList>
    </citation>
    <scope>NUCLEOTIDE SEQUENCE [LARGE SCALE GENOMIC DNA]</scope>
    <source>
        <strain evidence="2 3">JCM30378</strain>
    </source>
</reference>
<evidence type="ECO:0000256" key="1">
    <source>
        <dbReference type="SAM" id="Phobius"/>
    </source>
</evidence>